<dbReference type="PANTHER" id="PTHR33050">
    <property type="entry name" value="REVERSE TRANSCRIPTASE DOMAIN-CONTAINING PROTEIN"/>
    <property type="match status" value="1"/>
</dbReference>
<dbReference type="Pfam" id="PF00078">
    <property type="entry name" value="RVT_1"/>
    <property type="match status" value="1"/>
</dbReference>
<dbReference type="AlphaFoldDB" id="A0A5J4U6S0"/>
<feature type="non-terminal residue" evidence="2">
    <location>
        <position position="253"/>
    </location>
</feature>
<dbReference type="InterPro" id="IPR052055">
    <property type="entry name" value="Hepadnavirus_pol/RT"/>
</dbReference>
<name>A0A5J4U6S0_9EUKA</name>
<feature type="domain" description="Reverse transcriptase" evidence="1">
    <location>
        <begin position="90"/>
        <end position="253"/>
    </location>
</feature>
<gene>
    <name evidence="2" type="ORF">EZS28_038822</name>
</gene>
<dbReference type="Gene3D" id="3.10.10.10">
    <property type="entry name" value="HIV Type 1 Reverse Transcriptase, subunit A, domain 1"/>
    <property type="match status" value="1"/>
</dbReference>
<dbReference type="PROSITE" id="PS50878">
    <property type="entry name" value="RT_POL"/>
    <property type="match status" value="1"/>
</dbReference>
<organism evidence="2 3">
    <name type="scientific">Streblomastix strix</name>
    <dbReference type="NCBI Taxonomy" id="222440"/>
    <lineage>
        <taxon>Eukaryota</taxon>
        <taxon>Metamonada</taxon>
        <taxon>Preaxostyla</taxon>
        <taxon>Oxymonadida</taxon>
        <taxon>Streblomastigidae</taxon>
        <taxon>Streblomastix</taxon>
    </lineage>
</organism>
<dbReference type="InterPro" id="IPR043128">
    <property type="entry name" value="Rev_trsase/Diguanyl_cyclase"/>
</dbReference>
<evidence type="ECO:0000313" key="2">
    <source>
        <dbReference type="EMBL" id="KAA6365652.1"/>
    </source>
</evidence>
<comment type="caution">
    <text evidence="2">The sequence shown here is derived from an EMBL/GenBank/DDBJ whole genome shotgun (WGS) entry which is preliminary data.</text>
</comment>
<dbReference type="SUPFAM" id="SSF56672">
    <property type="entry name" value="DNA/RNA polymerases"/>
    <property type="match status" value="1"/>
</dbReference>
<dbReference type="OrthoDB" id="9113925at2759"/>
<reference evidence="2 3" key="1">
    <citation type="submission" date="2019-03" db="EMBL/GenBank/DDBJ databases">
        <title>Single cell metagenomics reveals metabolic interactions within the superorganism composed of flagellate Streblomastix strix and complex community of Bacteroidetes bacteria on its surface.</title>
        <authorList>
            <person name="Treitli S.C."/>
            <person name="Kolisko M."/>
            <person name="Husnik F."/>
            <person name="Keeling P."/>
            <person name="Hampl V."/>
        </authorList>
    </citation>
    <scope>NUCLEOTIDE SEQUENCE [LARGE SCALE GENOMIC DNA]</scope>
    <source>
        <strain evidence="2">ST1C</strain>
    </source>
</reference>
<sequence length="253" mass="30098">MNPASVEVLDKWKMLESSLSEAVPDRLLNRIEAWRAIGAERWIREGAQAQWKDQRSLDSLNQQYGQQKDHKNILRADKFWEELQVELKEGIVKKVSYQDVIHFNPSYMVPKQGNKWRKILDCRAVNRATLNTNFQMEDTNTVMLVMKQADYTTDLDLEKAYHHIKLSPELQRYMGFKFMGRAYVYVGMPFGWNRSPLLFCRTMKQTVRAVRERLKVRVVQYMDDILIMARNKEQLRIDTLQIIEFMKELGWKM</sequence>
<dbReference type="Proteomes" id="UP000324800">
    <property type="component" value="Unassembled WGS sequence"/>
</dbReference>
<proteinExistence type="predicted"/>
<evidence type="ECO:0000259" key="1">
    <source>
        <dbReference type="PROSITE" id="PS50878"/>
    </source>
</evidence>
<dbReference type="Gene3D" id="3.30.70.270">
    <property type="match status" value="1"/>
</dbReference>
<evidence type="ECO:0000313" key="3">
    <source>
        <dbReference type="Proteomes" id="UP000324800"/>
    </source>
</evidence>
<protein>
    <recommendedName>
        <fullName evidence="1">Reverse transcriptase domain-containing protein</fullName>
    </recommendedName>
</protein>
<accession>A0A5J4U6S0</accession>
<dbReference type="InterPro" id="IPR043502">
    <property type="entry name" value="DNA/RNA_pol_sf"/>
</dbReference>
<dbReference type="PANTHER" id="PTHR33050:SF7">
    <property type="entry name" value="RIBONUCLEASE H"/>
    <property type="match status" value="1"/>
</dbReference>
<dbReference type="InterPro" id="IPR000477">
    <property type="entry name" value="RT_dom"/>
</dbReference>
<dbReference type="EMBL" id="SNRW01020245">
    <property type="protein sequence ID" value="KAA6365652.1"/>
    <property type="molecule type" value="Genomic_DNA"/>
</dbReference>